<dbReference type="InterPro" id="IPR015421">
    <property type="entry name" value="PyrdxlP-dep_Trfase_major"/>
</dbReference>
<evidence type="ECO:0000256" key="6">
    <source>
        <dbReference type="ARBA" id="ARBA00050776"/>
    </source>
</evidence>
<dbReference type="PANTHER" id="PTHR43586:SF8">
    <property type="entry name" value="CYSTEINE DESULFURASE 1, CHLOROPLASTIC"/>
    <property type="match status" value="1"/>
</dbReference>
<keyword evidence="4 8" id="KW-0808">Transferase</keyword>
<dbReference type="EMBL" id="CP099547">
    <property type="protein sequence ID" value="USR78695.1"/>
    <property type="molecule type" value="Genomic_DNA"/>
</dbReference>
<evidence type="ECO:0000256" key="8">
    <source>
        <dbReference type="RuleBase" id="RU004506"/>
    </source>
</evidence>
<dbReference type="RefSeq" id="WP_252672510.1">
    <property type="nucleotide sequence ID" value="NZ_CP099547.1"/>
</dbReference>
<sequence length="424" mass="45976">MTRALVARDDFPILDREVYDGVRLVYLDSAATAQKPIQVIDAMREHALFHNGGVNRGSHILAGESTLAVEDARAAIAHFVGVKPDEISWTKNSTEALNALAYTFLNETYEHRQFGKDTIFALAPGDNIVVTRAEHHANLIPWQELAHRTGVELRWLDLDADGRIDLSTIDVIDDKTAVVAFGHVSNVTGAIAPVSELVACARGHNAFVVLDACQSVPHIPVNFKDLDVDFAVFSGHKMLGPTGIGVLYVKSEIGKVMPPFLTGGSMVEVVTMEKTTFAPPPARFEAGTQPVSQIVGLSRAVQYLTEIGMDNVADHETELTAYALSKIEDIPGIRILGPRQTEHRIGVIAFEVLGVHPHDVGQLLDSSGIAIRVGHHCAQPIHQHFGVSSSSRLSFGPYNTSADVDAFIDALARVRSYFGVEGEL</sequence>
<proteinExistence type="inferred from homology"/>
<evidence type="ECO:0000313" key="10">
    <source>
        <dbReference type="EMBL" id="USR78695.1"/>
    </source>
</evidence>
<evidence type="ECO:0000256" key="4">
    <source>
        <dbReference type="ARBA" id="ARBA00022679"/>
    </source>
</evidence>
<dbReference type="InterPro" id="IPR020578">
    <property type="entry name" value="Aminotrans_V_PyrdxlP_BS"/>
</dbReference>
<name>A0ABY5AEU5_9ACTO</name>
<evidence type="ECO:0000259" key="9">
    <source>
        <dbReference type="Pfam" id="PF00266"/>
    </source>
</evidence>
<keyword evidence="11" id="KW-1185">Reference proteome</keyword>
<evidence type="ECO:0000256" key="5">
    <source>
        <dbReference type="ARBA" id="ARBA00022898"/>
    </source>
</evidence>
<organism evidence="10 11">
    <name type="scientific">Arcanobacterium pinnipediorum</name>
    <dbReference type="NCBI Taxonomy" id="1503041"/>
    <lineage>
        <taxon>Bacteria</taxon>
        <taxon>Bacillati</taxon>
        <taxon>Actinomycetota</taxon>
        <taxon>Actinomycetes</taxon>
        <taxon>Actinomycetales</taxon>
        <taxon>Actinomycetaceae</taxon>
        <taxon>Arcanobacterium</taxon>
    </lineage>
</organism>
<dbReference type="SUPFAM" id="SSF53383">
    <property type="entry name" value="PLP-dependent transferases"/>
    <property type="match status" value="1"/>
</dbReference>
<dbReference type="InterPro" id="IPR015422">
    <property type="entry name" value="PyrdxlP-dep_Trfase_small"/>
</dbReference>
<dbReference type="PANTHER" id="PTHR43586">
    <property type="entry name" value="CYSTEINE DESULFURASE"/>
    <property type="match status" value="1"/>
</dbReference>
<dbReference type="PIRSF" id="PIRSF005572">
    <property type="entry name" value="NifS"/>
    <property type="match status" value="1"/>
</dbReference>
<dbReference type="PROSITE" id="PS00595">
    <property type="entry name" value="AA_TRANSFER_CLASS_5"/>
    <property type="match status" value="1"/>
</dbReference>
<dbReference type="InterPro" id="IPR000192">
    <property type="entry name" value="Aminotrans_V_dom"/>
</dbReference>
<accession>A0ABY5AEU5</accession>
<dbReference type="Gene3D" id="3.90.1150.10">
    <property type="entry name" value="Aspartate Aminotransferase, domain 1"/>
    <property type="match status" value="1"/>
</dbReference>
<evidence type="ECO:0000256" key="7">
    <source>
        <dbReference type="RuleBase" id="RU004504"/>
    </source>
</evidence>
<evidence type="ECO:0000313" key="11">
    <source>
        <dbReference type="Proteomes" id="UP001056109"/>
    </source>
</evidence>
<dbReference type="CDD" id="cd06453">
    <property type="entry name" value="SufS_like"/>
    <property type="match status" value="1"/>
</dbReference>
<dbReference type="Proteomes" id="UP001056109">
    <property type="component" value="Chromosome"/>
</dbReference>
<dbReference type="InterPro" id="IPR016454">
    <property type="entry name" value="Cysteine_dSase"/>
</dbReference>
<evidence type="ECO:0000256" key="3">
    <source>
        <dbReference type="ARBA" id="ARBA00012239"/>
    </source>
</evidence>
<dbReference type="NCBIfam" id="TIGR01979">
    <property type="entry name" value="sufS"/>
    <property type="match status" value="1"/>
</dbReference>
<dbReference type="Pfam" id="PF00266">
    <property type="entry name" value="Aminotran_5"/>
    <property type="match status" value="1"/>
</dbReference>
<comment type="catalytic activity">
    <reaction evidence="6 8">
        <text>(sulfur carrier)-H + L-cysteine = (sulfur carrier)-SH + L-alanine</text>
        <dbReference type="Rhea" id="RHEA:43892"/>
        <dbReference type="Rhea" id="RHEA-COMP:14737"/>
        <dbReference type="Rhea" id="RHEA-COMP:14739"/>
        <dbReference type="ChEBI" id="CHEBI:29917"/>
        <dbReference type="ChEBI" id="CHEBI:35235"/>
        <dbReference type="ChEBI" id="CHEBI:57972"/>
        <dbReference type="ChEBI" id="CHEBI:64428"/>
        <dbReference type="EC" id="2.8.1.7"/>
    </reaction>
</comment>
<dbReference type="GO" id="GO:0031071">
    <property type="term" value="F:cysteine desulfurase activity"/>
    <property type="evidence" value="ECO:0007669"/>
    <property type="project" value="UniProtKB-EC"/>
</dbReference>
<comment type="similarity">
    <text evidence="2 8">Belongs to the class-V pyridoxal-phosphate-dependent aminotransferase family. Csd subfamily.</text>
</comment>
<dbReference type="InterPro" id="IPR010970">
    <property type="entry name" value="Cys_dSase_SufS"/>
</dbReference>
<protein>
    <recommendedName>
        <fullName evidence="3 8">Cysteine desulfurase</fullName>
        <ecNumber evidence="3 8">2.8.1.7</ecNumber>
    </recommendedName>
</protein>
<dbReference type="EC" id="2.8.1.7" evidence="3 8"/>
<comment type="cofactor">
    <cofactor evidence="1 7">
        <name>pyridoxal 5'-phosphate</name>
        <dbReference type="ChEBI" id="CHEBI:597326"/>
    </cofactor>
</comment>
<dbReference type="InterPro" id="IPR015424">
    <property type="entry name" value="PyrdxlP-dep_Trfase"/>
</dbReference>
<reference evidence="10" key="1">
    <citation type="submission" date="2022-06" db="EMBL/GenBank/DDBJ databases">
        <title>Complete Genome Sequence of Arcanobacterium pinnipediorum strain DSM 28752 isolated from a harbour seal.</title>
        <authorList>
            <person name="Borowiak M."/>
            <person name="Kreitlow A."/>
            <person name="Alssahen M."/>
            <person name="Malorny B."/>
            <person name="Laemmler C."/>
            <person name="Prenger-Berninghoff E."/>
            <person name="Siebert U."/>
            <person name="Ploetz M."/>
            <person name="Abdulmawjood A."/>
        </authorList>
    </citation>
    <scope>NUCLEOTIDE SEQUENCE</scope>
    <source>
        <strain evidence="10">DSM 28752</strain>
    </source>
</reference>
<gene>
    <name evidence="10" type="ORF">NG665_04690</name>
</gene>
<evidence type="ECO:0000256" key="1">
    <source>
        <dbReference type="ARBA" id="ARBA00001933"/>
    </source>
</evidence>
<evidence type="ECO:0000256" key="2">
    <source>
        <dbReference type="ARBA" id="ARBA00010447"/>
    </source>
</evidence>
<keyword evidence="5 8" id="KW-0663">Pyridoxal phosphate</keyword>
<comment type="function">
    <text evidence="8">Catalyzes the removal of elemental sulfur and selenium atoms from L-cysteine, L-cystine, L-selenocysteine, and L-selenocystine to produce L-alanine.</text>
</comment>
<dbReference type="Gene3D" id="3.40.640.10">
    <property type="entry name" value="Type I PLP-dependent aspartate aminotransferase-like (Major domain)"/>
    <property type="match status" value="1"/>
</dbReference>
<feature type="domain" description="Aminotransferase class V" evidence="9">
    <location>
        <begin position="25"/>
        <end position="407"/>
    </location>
</feature>